<dbReference type="AlphaFoldDB" id="A0A194XFH6"/>
<gene>
    <name evidence="7" type="ORF">LY89DRAFT_717444</name>
</gene>
<name>A0A194XFH6_MOLSC</name>
<sequence>MGSIERPSVDFDVIIIGAGISGINAGYRVQTELPGYTYTILEARDAIGGTWDLFRYPGIRSDSDLHTFGFPWRPWSKPKAIADGTSIRNYIKESAEINGIDRKILFHHKLLAADWSSQDQQWSLSVDNHGERKKFRGRFIIMSTGYYDYNKPLKTVIPGLDNFQGTIIHPQFWPEDLDYAGKRMVIIGSGATAITLLPNLAEKAAHVTMLQRSPTYILALPAVDPSGDWMRRWLPAWMAHTLVRWKFLILPFIFFKFCRGFPNAARRIIRRNTEKQLPKDMPHDPNFNPSYGPWEQRLCVCPDGDFFKALQKGNADVVTDTIRTVTETSIKTNSGKTINTDIIVTATGLRIQLAGGARVSLDGKAVNFSEKYMWKGTMLQDLPNAAVVLGYTNASWTLGADSTARLVCRLLKQMDRDGQTSVVPTLESSKGMKDCSVLNLNSTYIDKAKGELPKASNVGPWQPRSNYFADYWASVYGGLSSGLQYTKALKKVN</sequence>
<dbReference type="InterPro" id="IPR020946">
    <property type="entry name" value="Flavin_mOase-like"/>
</dbReference>
<dbReference type="PANTHER" id="PTHR43872">
    <property type="entry name" value="MONOOXYGENASE, PUTATIVE (AFU_ORTHOLOGUE AFUA_8G02570)-RELATED"/>
    <property type="match status" value="1"/>
</dbReference>
<evidence type="ECO:0000313" key="8">
    <source>
        <dbReference type="Proteomes" id="UP000070700"/>
    </source>
</evidence>
<reference evidence="7 8" key="1">
    <citation type="submission" date="2015-10" db="EMBL/GenBank/DDBJ databases">
        <title>Full genome of DAOMC 229536 Phialocephala scopiformis, a fungal endophyte of spruce producing the potent anti-insectan compound rugulosin.</title>
        <authorList>
            <consortium name="DOE Joint Genome Institute"/>
            <person name="Walker A.K."/>
            <person name="Frasz S.L."/>
            <person name="Seifert K.A."/>
            <person name="Miller J.D."/>
            <person name="Mondo S.J."/>
            <person name="Labutti K."/>
            <person name="Lipzen A."/>
            <person name="Dockter R."/>
            <person name="Kennedy M."/>
            <person name="Grigoriev I.V."/>
            <person name="Spatafora J.W."/>
        </authorList>
    </citation>
    <scope>NUCLEOTIDE SEQUENCE [LARGE SCALE GENOMIC DNA]</scope>
    <source>
        <strain evidence="7 8">CBS 120377</strain>
    </source>
</reference>
<evidence type="ECO:0000256" key="6">
    <source>
        <dbReference type="ARBA" id="ARBA00023033"/>
    </source>
</evidence>
<dbReference type="InterPro" id="IPR036188">
    <property type="entry name" value="FAD/NAD-bd_sf"/>
</dbReference>
<evidence type="ECO:0000256" key="4">
    <source>
        <dbReference type="ARBA" id="ARBA00022857"/>
    </source>
</evidence>
<accession>A0A194XFH6</accession>
<dbReference type="OrthoDB" id="66881at2759"/>
<dbReference type="Gene3D" id="3.50.50.60">
    <property type="entry name" value="FAD/NAD(P)-binding domain"/>
    <property type="match status" value="3"/>
</dbReference>
<organism evidence="7 8">
    <name type="scientific">Mollisia scopiformis</name>
    <name type="common">Conifer needle endophyte fungus</name>
    <name type="synonym">Phialocephala scopiformis</name>
    <dbReference type="NCBI Taxonomy" id="149040"/>
    <lineage>
        <taxon>Eukaryota</taxon>
        <taxon>Fungi</taxon>
        <taxon>Dikarya</taxon>
        <taxon>Ascomycota</taxon>
        <taxon>Pezizomycotina</taxon>
        <taxon>Leotiomycetes</taxon>
        <taxon>Helotiales</taxon>
        <taxon>Mollisiaceae</taxon>
        <taxon>Mollisia</taxon>
    </lineage>
</organism>
<keyword evidence="3" id="KW-0274">FAD</keyword>
<dbReference type="GO" id="GO:0050660">
    <property type="term" value="F:flavin adenine dinucleotide binding"/>
    <property type="evidence" value="ECO:0007669"/>
    <property type="project" value="InterPro"/>
</dbReference>
<dbReference type="PANTHER" id="PTHR43872:SF1">
    <property type="entry name" value="MONOOXYGENASE, PUTATIVE (AFU_ORTHOLOGUE AFUA_8G02570)-RELATED"/>
    <property type="match status" value="1"/>
</dbReference>
<evidence type="ECO:0000256" key="2">
    <source>
        <dbReference type="ARBA" id="ARBA00022630"/>
    </source>
</evidence>
<dbReference type="InterPro" id="IPR051820">
    <property type="entry name" value="FAD-binding_MO"/>
</dbReference>
<proteinExistence type="predicted"/>
<dbReference type="GeneID" id="28828074"/>
<evidence type="ECO:0000256" key="5">
    <source>
        <dbReference type="ARBA" id="ARBA00023002"/>
    </source>
</evidence>
<keyword evidence="8" id="KW-1185">Reference proteome</keyword>
<keyword evidence="2" id="KW-0285">Flavoprotein</keyword>
<evidence type="ECO:0000313" key="7">
    <source>
        <dbReference type="EMBL" id="KUJ18945.1"/>
    </source>
</evidence>
<evidence type="ECO:0000256" key="3">
    <source>
        <dbReference type="ARBA" id="ARBA00022827"/>
    </source>
</evidence>
<dbReference type="Pfam" id="PF13450">
    <property type="entry name" value="NAD_binding_8"/>
    <property type="match status" value="1"/>
</dbReference>
<dbReference type="RefSeq" id="XP_018073300.1">
    <property type="nucleotide sequence ID" value="XM_018218348.1"/>
</dbReference>
<dbReference type="FunFam" id="3.50.50.60:FF:000228">
    <property type="entry name" value="FAD-containing monooxygenase EthA"/>
    <property type="match status" value="1"/>
</dbReference>
<keyword evidence="6 7" id="KW-0503">Monooxygenase</keyword>
<dbReference type="GO" id="GO:0050661">
    <property type="term" value="F:NADP binding"/>
    <property type="evidence" value="ECO:0007669"/>
    <property type="project" value="InterPro"/>
</dbReference>
<dbReference type="KEGG" id="psco:LY89DRAFT_717444"/>
<dbReference type="GO" id="GO:0004499">
    <property type="term" value="F:N,N-dimethylaniline monooxygenase activity"/>
    <property type="evidence" value="ECO:0007669"/>
    <property type="project" value="InterPro"/>
</dbReference>
<keyword evidence="5" id="KW-0560">Oxidoreductase</keyword>
<dbReference type="EMBL" id="KQ947412">
    <property type="protein sequence ID" value="KUJ18945.1"/>
    <property type="molecule type" value="Genomic_DNA"/>
</dbReference>
<dbReference type="Proteomes" id="UP000070700">
    <property type="component" value="Unassembled WGS sequence"/>
</dbReference>
<dbReference type="SUPFAM" id="SSF51905">
    <property type="entry name" value="FAD/NAD(P)-binding domain"/>
    <property type="match status" value="1"/>
</dbReference>
<dbReference type="Pfam" id="PF00743">
    <property type="entry name" value="FMO-like"/>
    <property type="match status" value="1"/>
</dbReference>
<dbReference type="InParanoid" id="A0A194XFH6"/>
<evidence type="ECO:0000256" key="1">
    <source>
        <dbReference type="ARBA" id="ARBA00001974"/>
    </source>
</evidence>
<comment type="cofactor">
    <cofactor evidence="1">
        <name>FAD</name>
        <dbReference type="ChEBI" id="CHEBI:57692"/>
    </cofactor>
</comment>
<protein>
    <submittedName>
        <fullName evidence="7">Monooxygenase flavin-binding family protein-like protein</fullName>
    </submittedName>
</protein>
<keyword evidence="4" id="KW-0521">NADP</keyword>